<dbReference type="InterPro" id="IPR029058">
    <property type="entry name" value="AB_hydrolase_fold"/>
</dbReference>
<dbReference type="InterPro" id="IPR050565">
    <property type="entry name" value="LYPA1-2/EST-like"/>
</dbReference>
<dbReference type="PANTHER" id="PTHR10655:SF17">
    <property type="entry name" value="LYSOPHOSPHOLIPASE-LIKE PROTEIN 1"/>
    <property type="match status" value="1"/>
</dbReference>
<gene>
    <name evidence="4" type="ORF">HNQ70_000986</name>
</gene>
<dbReference type="GO" id="GO:0016787">
    <property type="term" value="F:hydrolase activity"/>
    <property type="evidence" value="ECO:0007669"/>
    <property type="project" value="UniProtKB-KW"/>
</dbReference>
<proteinExistence type="inferred from homology"/>
<dbReference type="EMBL" id="JACHGB010000002">
    <property type="protein sequence ID" value="MBB5270982.1"/>
    <property type="molecule type" value="Genomic_DNA"/>
</dbReference>
<dbReference type="Proteomes" id="UP000532440">
    <property type="component" value="Unassembled WGS sequence"/>
</dbReference>
<accession>A0A7W8HFN3</accession>
<dbReference type="RefSeq" id="WP_183964846.1">
    <property type="nucleotide sequence ID" value="NZ_BAABEW010000010.1"/>
</dbReference>
<dbReference type="Gene3D" id="3.40.50.1820">
    <property type="entry name" value="alpha/beta hydrolase"/>
    <property type="match status" value="1"/>
</dbReference>
<organism evidence="4 5">
    <name type="scientific">Quisquiliibacterium transsilvanicum</name>
    <dbReference type="NCBI Taxonomy" id="1549638"/>
    <lineage>
        <taxon>Bacteria</taxon>
        <taxon>Pseudomonadati</taxon>
        <taxon>Pseudomonadota</taxon>
        <taxon>Betaproteobacteria</taxon>
        <taxon>Burkholderiales</taxon>
        <taxon>Burkholderiaceae</taxon>
        <taxon>Quisquiliibacterium</taxon>
    </lineage>
</organism>
<comment type="similarity">
    <text evidence="1">Belongs to the AB hydrolase superfamily. AB hydrolase 2 family.</text>
</comment>
<dbReference type="AlphaFoldDB" id="A0A7W8HFN3"/>
<sequence length="228" mass="24401">MQNREQLWLELPPMSPEAPRRLLVFLHGAGSSPEAFAPVALAWQLKFPGAQAAILQGPEAHPGGAAHDWFDTRAVAADRAERAALAAARLAQRVAVLQQSTGVDAERTVLVGFSQGATVALEMVRNRPGLAAIVVAYAGRLARPIRSGERLDATVHLLHGEFDSLVPVVHAHQALRALHASGTEATLDIVADSGHVIDQQLIILGTTRVMQTVFRGRRRAAGDGRTLH</sequence>
<evidence type="ECO:0000313" key="4">
    <source>
        <dbReference type="EMBL" id="MBB5270982.1"/>
    </source>
</evidence>
<reference evidence="4 5" key="1">
    <citation type="submission" date="2020-08" db="EMBL/GenBank/DDBJ databases">
        <title>Genomic Encyclopedia of Type Strains, Phase IV (KMG-IV): sequencing the most valuable type-strain genomes for metagenomic binning, comparative biology and taxonomic classification.</title>
        <authorList>
            <person name="Goeker M."/>
        </authorList>
    </citation>
    <scope>NUCLEOTIDE SEQUENCE [LARGE SCALE GENOMIC DNA]</scope>
    <source>
        <strain evidence="4 5">DSM 29781</strain>
    </source>
</reference>
<dbReference type="InterPro" id="IPR003140">
    <property type="entry name" value="PLipase/COase/thioEstase"/>
</dbReference>
<protein>
    <submittedName>
        <fullName evidence="4">Phospholipase/carboxylesterase</fullName>
    </submittedName>
</protein>
<dbReference type="SUPFAM" id="SSF53474">
    <property type="entry name" value="alpha/beta-Hydrolases"/>
    <property type="match status" value="1"/>
</dbReference>
<dbReference type="Pfam" id="PF02230">
    <property type="entry name" value="Abhydrolase_2"/>
    <property type="match status" value="1"/>
</dbReference>
<dbReference type="PANTHER" id="PTHR10655">
    <property type="entry name" value="LYSOPHOSPHOLIPASE-RELATED"/>
    <property type="match status" value="1"/>
</dbReference>
<evidence type="ECO:0000313" key="5">
    <source>
        <dbReference type="Proteomes" id="UP000532440"/>
    </source>
</evidence>
<comment type="caution">
    <text evidence="4">The sequence shown here is derived from an EMBL/GenBank/DDBJ whole genome shotgun (WGS) entry which is preliminary data.</text>
</comment>
<keyword evidence="5" id="KW-1185">Reference proteome</keyword>
<evidence type="ECO:0000256" key="2">
    <source>
        <dbReference type="ARBA" id="ARBA00022801"/>
    </source>
</evidence>
<evidence type="ECO:0000256" key="1">
    <source>
        <dbReference type="ARBA" id="ARBA00006499"/>
    </source>
</evidence>
<keyword evidence="2" id="KW-0378">Hydrolase</keyword>
<evidence type="ECO:0000259" key="3">
    <source>
        <dbReference type="Pfam" id="PF02230"/>
    </source>
</evidence>
<feature type="domain" description="Phospholipase/carboxylesterase/thioesterase" evidence="3">
    <location>
        <begin position="18"/>
        <end position="200"/>
    </location>
</feature>
<name>A0A7W8HFN3_9BURK</name>